<dbReference type="Pfam" id="PF00072">
    <property type="entry name" value="Response_reg"/>
    <property type="match status" value="1"/>
</dbReference>
<evidence type="ECO:0000313" key="5">
    <source>
        <dbReference type="Proteomes" id="UP000765845"/>
    </source>
</evidence>
<dbReference type="SUPFAM" id="SSF52172">
    <property type="entry name" value="CheY-like"/>
    <property type="match status" value="1"/>
</dbReference>
<dbReference type="EMBL" id="JAAWWK010000008">
    <property type="protein sequence ID" value="NKI19549.1"/>
    <property type="molecule type" value="Genomic_DNA"/>
</dbReference>
<dbReference type="Gene3D" id="3.40.50.2300">
    <property type="match status" value="1"/>
</dbReference>
<reference evidence="4 5" key="1">
    <citation type="submission" date="2020-04" db="EMBL/GenBank/DDBJ databases">
        <authorList>
            <person name="Yoon J."/>
        </authorList>
    </citation>
    <scope>NUCLEOTIDE SEQUENCE [LARGE SCALE GENOMIC DNA]</scope>
    <source>
        <strain evidence="4 5">KMU-166</strain>
    </source>
</reference>
<accession>A0ABX1GJY6</accession>
<evidence type="ECO:0000256" key="2">
    <source>
        <dbReference type="PROSITE-ProRule" id="PRU00169"/>
    </source>
</evidence>
<keyword evidence="1 2" id="KW-0597">Phosphoprotein</keyword>
<protein>
    <submittedName>
        <fullName evidence="4">Response regulator</fullName>
    </submittedName>
</protein>
<gene>
    <name evidence="4" type="ORF">HCU74_19250</name>
</gene>
<dbReference type="InterPro" id="IPR002197">
    <property type="entry name" value="HTH_Fis"/>
</dbReference>
<evidence type="ECO:0000256" key="1">
    <source>
        <dbReference type="ARBA" id="ARBA00022553"/>
    </source>
</evidence>
<organism evidence="4 5">
    <name type="scientific">Spongiibacter thalassae</name>
    <dbReference type="NCBI Taxonomy" id="2721624"/>
    <lineage>
        <taxon>Bacteria</taxon>
        <taxon>Pseudomonadati</taxon>
        <taxon>Pseudomonadota</taxon>
        <taxon>Gammaproteobacteria</taxon>
        <taxon>Cellvibrionales</taxon>
        <taxon>Spongiibacteraceae</taxon>
        <taxon>Spongiibacter</taxon>
    </lineage>
</organism>
<keyword evidence="5" id="KW-1185">Reference proteome</keyword>
<evidence type="ECO:0000313" key="4">
    <source>
        <dbReference type="EMBL" id="NKI19549.1"/>
    </source>
</evidence>
<dbReference type="PANTHER" id="PTHR44591">
    <property type="entry name" value="STRESS RESPONSE REGULATOR PROTEIN 1"/>
    <property type="match status" value="1"/>
</dbReference>
<sequence length="177" mass="19679">MTSLLIVDDDIAFCEALSRSVQRRGITARHAHSIDSARTICEEFTPHMAVVDLKIDRESGLAVIPFLRERFPEIRILMLTGYSSIATAVDAIKLGADNYLQKPASTSAILAALKEDRPQAQPTHTEAIDTPSLDRLAWEHIQQALKDNGGNISATARQLGMHRRTLQRKLQKRPVKS</sequence>
<dbReference type="PRINTS" id="PR01590">
    <property type="entry name" value="HTHFIS"/>
</dbReference>
<dbReference type="InterPro" id="IPR009057">
    <property type="entry name" value="Homeodomain-like_sf"/>
</dbReference>
<dbReference type="Pfam" id="PF02954">
    <property type="entry name" value="HTH_8"/>
    <property type="match status" value="1"/>
</dbReference>
<dbReference type="CDD" id="cd17563">
    <property type="entry name" value="REC_RegA-like"/>
    <property type="match status" value="1"/>
</dbReference>
<feature type="domain" description="Response regulatory" evidence="3">
    <location>
        <begin position="3"/>
        <end position="117"/>
    </location>
</feature>
<dbReference type="Proteomes" id="UP000765845">
    <property type="component" value="Unassembled WGS sequence"/>
</dbReference>
<dbReference type="SMART" id="SM00448">
    <property type="entry name" value="REC"/>
    <property type="match status" value="1"/>
</dbReference>
<dbReference type="Gene3D" id="1.10.10.60">
    <property type="entry name" value="Homeodomain-like"/>
    <property type="match status" value="1"/>
</dbReference>
<proteinExistence type="predicted"/>
<comment type="caution">
    <text evidence="4">The sequence shown here is derived from an EMBL/GenBank/DDBJ whole genome shotgun (WGS) entry which is preliminary data.</text>
</comment>
<dbReference type="InterPro" id="IPR011006">
    <property type="entry name" value="CheY-like_superfamily"/>
</dbReference>
<dbReference type="InterPro" id="IPR050595">
    <property type="entry name" value="Bact_response_regulator"/>
</dbReference>
<name>A0ABX1GJY6_9GAMM</name>
<dbReference type="PROSITE" id="PS50110">
    <property type="entry name" value="RESPONSE_REGULATORY"/>
    <property type="match status" value="1"/>
</dbReference>
<dbReference type="SUPFAM" id="SSF46689">
    <property type="entry name" value="Homeodomain-like"/>
    <property type="match status" value="1"/>
</dbReference>
<feature type="modified residue" description="4-aspartylphosphate" evidence="2">
    <location>
        <position position="52"/>
    </location>
</feature>
<dbReference type="RefSeq" id="WP_168452057.1">
    <property type="nucleotide sequence ID" value="NZ_JAAWWK010000008.1"/>
</dbReference>
<dbReference type="InterPro" id="IPR001789">
    <property type="entry name" value="Sig_transdc_resp-reg_receiver"/>
</dbReference>
<evidence type="ECO:0000259" key="3">
    <source>
        <dbReference type="PROSITE" id="PS50110"/>
    </source>
</evidence>
<dbReference type="PANTHER" id="PTHR44591:SF3">
    <property type="entry name" value="RESPONSE REGULATORY DOMAIN-CONTAINING PROTEIN"/>
    <property type="match status" value="1"/>
</dbReference>